<dbReference type="PANTHER" id="PTHR10806:SF6">
    <property type="entry name" value="SIGNAL PEPTIDASE COMPLEX CATALYTIC SUBUNIT SEC11"/>
    <property type="match status" value="1"/>
</dbReference>
<keyword evidence="4" id="KW-0378">Hydrolase</keyword>
<organism evidence="14 15">
    <name type="scientific">Ruminococcus albus</name>
    <dbReference type="NCBI Taxonomy" id="1264"/>
    <lineage>
        <taxon>Bacteria</taxon>
        <taxon>Bacillati</taxon>
        <taxon>Bacillota</taxon>
        <taxon>Clostridia</taxon>
        <taxon>Eubacteriales</taxon>
        <taxon>Oscillospiraceae</taxon>
        <taxon>Ruminococcus</taxon>
    </lineage>
</organism>
<dbReference type="InterPro" id="IPR019533">
    <property type="entry name" value="Peptidase_S26"/>
</dbReference>
<evidence type="ECO:0000256" key="4">
    <source>
        <dbReference type="ARBA" id="ARBA00022801"/>
    </source>
</evidence>
<evidence type="ECO:0000256" key="12">
    <source>
        <dbReference type="SAM" id="MobiDB-lite"/>
    </source>
</evidence>
<dbReference type="GO" id="GO:0016020">
    <property type="term" value="C:membrane"/>
    <property type="evidence" value="ECO:0007669"/>
    <property type="project" value="UniProtKB-UniRule"/>
</dbReference>
<dbReference type="GO" id="GO:0006465">
    <property type="term" value="P:signal peptide processing"/>
    <property type="evidence" value="ECO:0007669"/>
    <property type="project" value="UniProtKB-UniRule"/>
</dbReference>
<evidence type="ECO:0000256" key="8">
    <source>
        <dbReference type="ARBA" id="ARBA00023136"/>
    </source>
</evidence>
<dbReference type="InterPro" id="IPR019756">
    <property type="entry name" value="Pept_S26A_signal_pept_1_Ser-AS"/>
</dbReference>
<evidence type="ECO:0000256" key="11">
    <source>
        <dbReference type="NCBIfam" id="TIGR02228"/>
    </source>
</evidence>
<dbReference type="PANTHER" id="PTHR10806">
    <property type="entry name" value="SIGNAL PEPTIDASE COMPLEX CATALYTIC SUBUNIT SEC11"/>
    <property type="match status" value="1"/>
</dbReference>
<dbReference type="eggNOG" id="COG0681">
    <property type="taxonomic scope" value="Bacteria"/>
</dbReference>
<evidence type="ECO:0000256" key="10">
    <source>
        <dbReference type="ARBA" id="ARBA00045533"/>
    </source>
</evidence>
<dbReference type="CDD" id="cd06530">
    <property type="entry name" value="S26_SPase_I"/>
    <property type="match status" value="1"/>
</dbReference>
<comment type="function">
    <text evidence="10">Catalytic component of the signal peptidase complex (SPC) which catalyzes the cleavage of N-terminal signal sequences from nascent proteins as they are translocated into the lumen of the endoplasmic reticulum. Specifically cleaves N-terminal signal peptides that contain a hydrophobic alpha-helix (h-region) shorter than 18-20 amino acids.</text>
</comment>
<feature type="transmembrane region" description="Helical" evidence="13">
    <location>
        <begin position="7"/>
        <end position="28"/>
    </location>
</feature>
<evidence type="ECO:0000256" key="1">
    <source>
        <dbReference type="ARBA" id="ARBA00004648"/>
    </source>
</evidence>
<dbReference type="EMBL" id="FOKQ01000012">
    <property type="protein sequence ID" value="SFC39515.1"/>
    <property type="molecule type" value="Genomic_DNA"/>
</dbReference>
<evidence type="ECO:0000256" key="3">
    <source>
        <dbReference type="ARBA" id="ARBA00022692"/>
    </source>
</evidence>
<keyword evidence="3 13" id="KW-0812">Transmembrane</keyword>
<gene>
    <name evidence="14" type="ORF">SAMN02910406_01640</name>
</gene>
<dbReference type="Proteomes" id="UP000182192">
    <property type="component" value="Unassembled WGS sequence"/>
</dbReference>
<evidence type="ECO:0000313" key="15">
    <source>
        <dbReference type="Proteomes" id="UP000182192"/>
    </source>
</evidence>
<feature type="region of interest" description="Disordered" evidence="12">
    <location>
        <begin position="206"/>
        <end position="229"/>
    </location>
</feature>
<reference evidence="14 15" key="1">
    <citation type="submission" date="2016-10" db="EMBL/GenBank/DDBJ databases">
        <authorList>
            <person name="de Groot N.N."/>
        </authorList>
    </citation>
    <scope>NUCLEOTIDE SEQUENCE [LARGE SCALE GENOMIC DNA]</scope>
    <source>
        <strain evidence="14 15">AR67</strain>
    </source>
</reference>
<protein>
    <recommendedName>
        <fullName evidence="9 11">Signal peptidase I</fullName>
        <ecNumber evidence="11">3.4.21.89</ecNumber>
    </recommendedName>
</protein>
<keyword evidence="6" id="KW-0735">Signal-anchor</keyword>
<name>A0A1I1ITK2_RUMAL</name>
<evidence type="ECO:0000256" key="13">
    <source>
        <dbReference type="SAM" id="Phobius"/>
    </source>
</evidence>
<keyword evidence="8 13" id="KW-0472">Membrane</keyword>
<evidence type="ECO:0000313" key="14">
    <source>
        <dbReference type="EMBL" id="SFC39515.1"/>
    </source>
</evidence>
<dbReference type="AlphaFoldDB" id="A0A1I1ITK2"/>
<evidence type="ECO:0000256" key="5">
    <source>
        <dbReference type="ARBA" id="ARBA00022824"/>
    </source>
</evidence>
<dbReference type="SUPFAM" id="SSF51306">
    <property type="entry name" value="LexA/Signal peptidase"/>
    <property type="match status" value="1"/>
</dbReference>
<evidence type="ECO:0000256" key="7">
    <source>
        <dbReference type="ARBA" id="ARBA00022989"/>
    </source>
</evidence>
<dbReference type="RefSeq" id="WP_074961091.1">
    <property type="nucleotide sequence ID" value="NZ_FOKQ01000012.1"/>
</dbReference>
<dbReference type="GO" id="GO:0004252">
    <property type="term" value="F:serine-type endopeptidase activity"/>
    <property type="evidence" value="ECO:0007669"/>
    <property type="project" value="UniProtKB-UniRule"/>
</dbReference>
<accession>A0A1I1ITK2</accession>
<dbReference type="InterPro" id="IPR036286">
    <property type="entry name" value="LexA/Signal_pep-like_sf"/>
</dbReference>
<dbReference type="InterPro" id="IPR001733">
    <property type="entry name" value="Peptidase_S26B"/>
</dbReference>
<keyword evidence="7 13" id="KW-1133">Transmembrane helix</keyword>
<dbReference type="NCBIfam" id="TIGR02228">
    <property type="entry name" value="sigpep_I_arch"/>
    <property type="match status" value="1"/>
</dbReference>
<proteinExistence type="predicted"/>
<evidence type="ECO:0000256" key="9">
    <source>
        <dbReference type="ARBA" id="ARBA00033305"/>
    </source>
</evidence>
<dbReference type="PROSITE" id="PS00501">
    <property type="entry name" value="SPASE_I_1"/>
    <property type="match status" value="1"/>
</dbReference>
<evidence type="ECO:0000256" key="6">
    <source>
        <dbReference type="ARBA" id="ARBA00022968"/>
    </source>
</evidence>
<dbReference type="OrthoDB" id="385000at2"/>
<dbReference type="PRINTS" id="PR00728">
    <property type="entry name" value="SIGNALPTASE"/>
</dbReference>
<dbReference type="GO" id="GO:0009003">
    <property type="term" value="F:signal peptidase activity"/>
    <property type="evidence" value="ECO:0007669"/>
    <property type="project" value="UniProtKB-EC"/>
</dbReference>
<comment type="subcellular location">
    <subcellularLocation>
        <location evidence="1">Endoplasmic reticulum membrane</location>
        <topology evidence="1">Single-pass type II membrane protein</topology>
    </subcellularLocation>
</comment>
<feature type="transmembrane region" description="Helical" evidence="13">
    <location>
        <begin position="152"/>
        <end position="173"/>
    </location>
</feature>
<keyword evidence="5" id="KW-0256">Endoplasmic reticulum</keyword>
<dbReference type="EC" id="3.4.21.89" evidence="11"/>
<keyword evidence="2" id="KW-0645">Protease</keyword>
<sequence length="229" mass="25839">MKKVLKITANVLVWIILILALLVTIMVFSSGRNNGVANLLGYIPMTVESDSMKPTFQKDDLIICKEVDDVYSLQKGDVITFWTIIDGQRVKNTHRIVEINELDNTRSFVTRGDNNAQDDTVPASANDVIGKWTDVKLGGFGKVMNFLRTKTGFFICIVIPMAVFFLVELYKFIVTLVELKKPELTDEDEEEIKKRAIEEYLAAQKQEEENKKKAELSVNGEDKSAAAEK</sequence>
<evidence type="ECO:0000256" key="2">
    <source>
        <dbReference type="ARBA" id="ARBA00022670"/>
    </source>
</evidence>